<feature type="domain" description="Response regulatory" evidence="12">
    <location>
        <begin position="1650"/>
        <end position="1767"/>
    </location>
</feature>
<dbReference type="SUPFAM" id="SSF58104">
    <property type="entry name" value="Methyl-accepting chemotaxis protein (MCP) signaling domain"/>
    <property type="match status" value="3"/>
</dbReference>
<feature type="modified residue" description="4-aspartylphosphate" evidence="8">
    <location>
        <position position="1431"/>
    </location>
</feature>
<dbReference type="CDD" id="cd06225">
    <property type="entry name" value="HAMP"/>
    <property type="match status" value="8"/>
</dbReference>
<dbReference type="FunFam" id="3.30.565.10:FF:000010">
    <property type="entry name" value="Sensor histidine kinase RcsC"/>
    <property type="match status" value="1"/>
</dbReference>
<dbReference type="Proteomes" id="UP000010467">
    <property type="component" value="Chromosome"/>
</dbReference>
<dbReference type="eggNOG" id="COG3437">
    <property type="taxonomic scope" value="Bacteria"/>
</dbReference>
<dbReference type="InterPro" id="IPR003018">
    <property type="entry name" value="GAF"/>
</dbReference>
<dbReference type="Gene3D" id="1.10.287.130">
    <property type="match status" value="1"/>
</dbReference>
<dbReference type="InterPro" id="IPR005467">
    <property type="entry name" value="His_kinase_dom"/>
</dbReference>
<dbReference type="PRINTS" id="PR00344">
    <property type="entry name" value="BCTRLSENSOR"/>
</dbReference>
<dbReference type="SUPFAM" id="SSF52172">
    <property type="entry name" value="CheY-like"/>
    <property type="match status" value="3"/>
</dbReference>
<sequence>MTLPAETSQLDEKQLLAALTAFKKGDFTVRLPVDWTGIAGKIADAFNDVLELSEGISQNLERAGRVVGKEGKVTQRLPLGTASGAWMGLIESVNTLVDDLVRPTSDMARVITAVASGDLSQTMALEVDGRPIEGQFFQTAKTVNTMVDQLNAFAGEVTRVAREVGTEGKLGGQAQVRGVAGTWKDLTDSVNGLAGNLTSQVRNIAQVTTAVANGDLSKKITVEAQGEILELKNTINTMVDQLNSFAAEVTRVARDVGTEGRLGGQADVKGVSGVWKDLTDNVNSMASNLTTQVRGIAKVVTAVANGDLEQQLTLDAKGEVAALADTINSLSDTLGVFAAEVTRVAREVGTEGKLGGQAVVKGVSGTWKDLTDSVNGLAGNLTSQVRNIAQVTTAVANGDLSKKITVEAQGEVLELKSTINTMVDQLNAFASEVTRVAREVGTEGQLGGQAEVKGVSGTWKDLTDNVNFMAANLTTQVRNIAFVTTAVATGDLSKKITADAKGEILELKNTINTMVDQLNAFAGEVTRVAREVGTEGKLGGQAEVRGVAGTWKDLTDNVNFMASNLTNQVRNIAFVTTAVANGDLSKKITVDVRGELLELKNTINTMVDQLNSFAGEVTRVAREVGTEGRLGGQANVPGVGGTWKDLTDNVNGMATNLTNQVRGIARVVTAVANGDLKKKLTVEAKGEIAELAETINSMTETLATFADQVTGVAREVGVEGKLGGQASVPGAAGTWKDLTDNVNQLAANLTTQVRAIADVATAVTNGDLTRSITVQAQGELDSLKQNVNQMISNLKETTEKNTEQDWLKTNLARFTRMLQGQRDLLTVCRLILSELAPLVKANHGVFYTSDDSANEPTLKLQASYAYRERKGLANRFRVGEGLVGQCALEQEPILLTNVPNDYIQINSGLGAAAPMNIVVLPVVFEGQTKAVIELASFERFSATHLTFLEQLTESIGIVLNTIEATMRTETLLVQSQGMAQELQSQQEELRQTNEELEEKARLLAQQNQEVERKNSEVEAARQALEEKASQLALTSKYKSEFLANMSHELRTPLNSLLLLSQQLRDNPDGNLSDRQVEYARTIFASGNDLLTLINDILDLSKIESGTVTVDAAPVAFRDLKNALALTFQPVAEAKKLALNLDFDPRLPGALQTDEKRLLQILKNLLSNAFKFTERGEVKVRVASASGGWSYDHPVLSRTEHVVAFSVIDTGIGIAPDKQQVIFEAFQQADGTTSRKYGGTGLGLAISRELARILGGEIRLESVPDLGSTFTVYLPLTFTPVSGPSNFAPGVGPRPSSTVFNDYRSSGHNPHPQESGVSPTQEATPFPSPSVDDAPRVARREEMYSARRDEHYESEQGAPAVEAELLDPVLADDRNEISAGDRTLLIVEDDPAFAAVLLDLARERGFKGLVAARGDQALALAQRYRPSALTLDLHLPDISGWSVLDRLKHDPTTRHIPVHIISSDEEALLGRKLGALDFLTKSPDKAALERAFGKLEDFLARRVKNLLVVEDDEAQRERIVDLIGNGDVKTTAVTTGKQALAVLKEQPFDCLVLDLKLPDMTGFELIHKMQKDPSLKTLPVIVYTAQELTRQQETQLRKVAKSIIVKDVRSPERLLDEVTLFLHRVEADLPQAARALLENVRKNDPLLAGKRVLVVDDDIRNIFALTAVLERHSMQVFTAENGKDAISLLDSTPDIDIVLMDVMMPELDGYETTRLIRGNPKYKNLPIISLTAKAMLGDREKSIESGASDYISKPVNTEKLLSLLRVWLYRS</sequence>
<evidence type="ECO:0000256" key="2">
    <source>
        <dbReference type="ARBA" id="ARBA00004370"/>
    </source>
</evidence>
<dbReference type="Pfam" id="PF02518">
    <property type="entry name" value="HATPase_c"/>
    <property type="match status" value="1"/>
</dbReference>
<feature type="domain" description="Response regulatory" evidence="12">
    <location>
        <begin position="1504"/>
        <end position="1620"/>
    </location>
</feature>
<dbReference type="InterPro" id="IPR001789">
    <property type="entry name" value="Sig_transdc_resp-reg_receiver"/>
</dbReference>
<evidence type="ECO:0000313" key="15">
    <source>
        <dbReference type="Proteomes" id="UP000010467"/>
    </source>
</evidence>
<evidence type="ECO:0000313" key="14">
    <source>
        <dbReference type="EMBL" id="AFZ67890.1"/>
    </source>
</evidence>
<dbReference type="PROSITE" id="PS50109">
    <property type="entry name" value="HIS_KIN"/>
    <property type="match status" value="1"/>
</dbReference>
<keyword evidence="6 14" id="KW-0418">Kinase</keyword>
<evidence type="ECO:0000256" key="10">
    <source>
        <dbReference type="SAM" id="MobiDB-lite"/>
    </source>
</evidence>
<dbReference type="SMART" id="SM00388">
    <property type="entry name" value="HisKA"/>
    <property type="match status" value="1"/>
</dbReference>
<evidence type="ECO:0000256" key="6">
    <source>
        <dbReference type="ARBA" id="ARBA00022777"/>
    </source>
</evidence>
<dbReference type="PROSITE" id="PS50110">
    <property type="entry name" value="RESPONSE_REGULATORY"/>
    <property type="match status" value="3"/>
</dbReference>
<keyword evidence="9" id="KW-0175">Coiled coil</keyword>
<dbReference type="eggNOG" id="COG0745">
    <property type="taxonomic scope" value="Bacteria"/>
</dbReference>
<dbReference type="InterPro" id="IPR003594">
    <property type="entry name" value="HATPase_dom"/>
</dbReference>
<keyword evidence="7" id="KW-0902">Two-component regulatory system</keyword>
<dbReference type="SMART" id="SM00387">
    <property type="entry name" value="HATPase_c"/>
    <property type="match status" value="1"/>
</dbReference>
<dbReference type="EMBL" id="CP003382">
    <property type="protein sequence ID" value="AFZ67890.1"/>
    <property type="molecule type" value="Genomic_DNA"/>
</dbReference>
<feature type="domain" description="HAMP" evidence="13">
    <location>
        <begin position="379"/>
        <end position="431"/>
    </location>
</feature>
<protein>
    <recommendedName>
        <fullName evidence="3">histidine kinase</fullName>
        <ecNumber evidence="3">2.7.13.3</ecNumber>
    </recommendedName>
</protein>
<feature type="domain" description="HAMP" evidence="13">
    <location>
        <begin position="287"/>
        <end position="339"/>
    </location>
</feature>
<feature type="domain" description="HAMP" evidence="13">
    <location>
        <begin position="747"/>
        <end position="799"/>
    </location>
</feature>
<dbReference type="InterPro" id="IPR003661">
    <property type="entry name" value="HisK_dim/P_dom"/>
</dbReference>
<dbReference type="GO" id="GO:0000155">
    <property type="term" value="F:phosphorelay sensor kinase activity"/>
    <property type="evidence" value="ECO:0007669"/>
    <property type="project" value="InterPro"/>
</dbReference>
<dbReference type="Pfam" id="PF13185">
    <property type="entry name" value="GAF_2"/>
    <property type="match status" value="1"/>
</dbReference>
<evidence type="ECO:0000256" key="5">
    <source>
        <dbReference type="ARBA" id="ARBA00022679"/>
    </source>
</evidence>
<feature type="domain" description="Response regulatory" evidence="12">
    <location>
        <begin position="1382"/>
        <end position="1495"/>
    </location>
</feature>
<dbReference type="Gene3D" id="1.20.120.1530">
    <property type="match status" value="6"/>
</dbReference>
<feature type="coiled-coil region" evidence="9">
    <location>
        <begin position="972"/>
        <end position="1034"/>
    </location>
</feature>
<evidence type="ECO:0000256" key="7">
    <source>
        <dbReference type="ARBA" id="ARBA00023012"/>
    </source>
</evidence>
<dbReference type="PANTHER" id="PTHR45339:SF1">
    <property type="entry name" value="HYBRID SIGNAL TRANSDUCTION HISTIDINE KINASE J"/>
    <property type="match status" value="1"/>
</dbReference>
<gene>
    <name evidence="14" type="ordered locus">Deipe_2415</name>
</gene>
<feature type="domain" description="HAMP" evidence="13">
    <location>
        <begin position="471"/>
        <end position="523"/>
    </location>
</feature>
<dbReference type="SMART" id="SM00065">
    <property type="entry name" value="GAF"/>
    <property type="match status" value="1"/>
</dbReference>
<proteinExistence type="predicted"/>
<dbReference type="Gene3D" id="3.30.450.40">
    <property type="match status" value="1"/>
</dbReference>
<dbReference type="CDD" id="cd00082">
    <property type="entry name" value="HisKA"/>
    <property type="match status" value="1"/>
</dbReference>
<feature type="domain" description="HAMP" evidence="13">
    <location>
        <begin position="655"/>
        <end position="707"/>
    </location>
</feature>
<dbReference type="Pfam" id="PF18947">
    <property type="entry name" value="HAMP_2"/>
    <property type="match status" value="3"/>
</dbReference>
<dbReference type="SUPFAM" id="SSF55781">
    <property type="entry name" value="GAF domain-like"/>
    <property type="match status" value="1"/>
</dbReference>
<dbReference type="SMART" id="SM00448">
    <property type="entry name" value="REC"/>
    <property type="match status" value="3"/>
</dbReference>
<dbReference type="eggNOG" id="COG5002">
    <property type="taxonomic scope" value="Bacteria"/>
</dbReference>
<keyword evidence="4 8" id="KW-0597">Phosphoprotein</keyword>
<evidence type="ECO:0000256" key="9">
    <source>
        <dbReference type="SAM" id="Coils"/>
    </source>
</evidence>
<evidence type="ECO:0000256" key="3">
    <source>
        <dbReference type="ARBA" id="ARBA00012438"/>
    </source>
</evidence>
<dbReference type="InterPro" id="IPR011006">
    <property type="entry name" value="CheY-like_superfamily"/>
</dbReference>
<dbReference type="Gene3D" id="3.30.565.10">
    <property type="entry name" value="Histidine kinase-like ATPase, C-terminal domain"/>
    <property type="match status" value="1"/>
</dbReference>
<dbReference type="STRING" id="937777.Deipe_2415"/>
<evidence type="ECO:0000259" key="13">
    <source>
        <dbReference type="PROSITE" id="PS50885"/>
    </source>
</evidence>
<evidence type="ECO:0000256" key="4">
    <source>
        <dbReference type="ARBA" id="ARBA00022553"/>
    </source>
</evidence>
<name>L0A4D4_DEIPD</name>
<dbReference type="CDD" id="cd16922">
    <property type="entry name" value="HATPase_EvgS-ArcB-TorS-like"/>
    <property type="match status" value="1"/>
</dbReference>
<feature type="domain" description="HAMP" evidence="13">
    <location>
        <begin position="563"/>
        <end position="615"/>
    </location>
</feature>
<feature type="modified residue" description="4-aspartylphosphate" evidence="8">
    <location>
        <position position="1700"/>
    </location>
</feature>
<dbReference type="InterPro" id="IPR004358">
    <property type="entry name" value="Sig_transdc_His_kin-like_C"/>
</dbReference>
<keyword evidence="5" id="KW-0808">Transferase</keyword>
<dbReference type="PANTHER" id="PTHR45339">
    <property type="entry name" value="HYBRID SIGNAL TRANSDUCTION HISTIDINE KINASE J"/>
    <property type="match status" value="1"/>
</dbReference>
<dbReference type="GO" id="GO:0016020">
    <property type="term" value="C:membrane"/>
    <property type="evidence" value="ECO:0007669"/>
    <property type="project" value="UniProtKB-SubCell"/>
</dbReference>
<dbReference type="EC" id="2.7.13.3" evidence="3"/>
<dbReference type="InterPro" id="IPR036097">
    <property type="entry name" value="HisK_dim/P_sf"/>
</dbReference>
<evidence type="ECO:0000259" key="12">
    <source>
        <dbReference type="PROSITE" id="PS50110"/>
    </source>
</evidence>
<dbReference type="Pfam" id="PF00672">
    <property type="entry name" value="HAMP"/>
    <property type="match status" value="5"/>
</dbReference>
<feature type="domain" description="HAMP" evidence="13">
    <location>
        <begin position="195"/>
        <end position="247"/>
    </location>
</feature>
<accession>L0A4D4</accession>
<dbReference type="CDD" id="cd00156">
    <property type="entry name" value="REC"/>
    <property type="match status" value="1"/>
</dbReference>
<feature type="compositionally biased region" description="Polar residues" evidence="10">
    <location>
        <begin position="1294"/>
        <end position="1307"/>
    </location>
</feature>
<evidence type="ECO:0000256" key="8">
    <source>
        <dbReference type="PROSITE-ProRule" id="PRU00169"/>
    </source>
</evidence>
<keyword evidence="15" id="KW-1185">Reference proteome</keyword>
<feature type="region of interest" description="Disordered" evidence="10">
    <location>
        <begin position="1285"/>
        <end position="1336"/>
    </location>
</feature>
<dbReference type="RefSeq" id="WP_015236192.1">
    <property type="nucleotide sequence ID" value="NC_019793.1"/>
</dbReference>
<comment type="catalytic activity">
    <reaction evidence="1">
        <text>ATP + protein L-histidine = ADP + protein N-phospho-L-histidine.</text>
        <dbReference type="EC" id="2.7.13.3"/>
    </reaction>
</comment>
<dbReference type="HOGENOM" id="CLU_000445_3_0_0"/>
<comment type="subcellular location">
    <subcellularLocation>
        <location evidence="2">Membrane</location>
    </subcellularLocation>
</comment>
<dbReference type="KEGG" id="dpd:Deipe_2415"/>
<feature type="modified residue" description="4-aspartylphosphate" evidence="8">
    <location>
        <position position="1553"/>
    </location>
</feature>
<evidence type="ECO:0000256" key="1">
    <source>
        <dbReference type="ARBA" id="ARBA00000085"/>
    </source>
</evidence>
<dbReference type="PROSITE" id="PS50885">
    <property type="entry name" value="HAMP"/>
    <property type="match status" value="8"/>
</dbReference>
<dbReference type="Pfam" id="PF00072">
    <property type="entry name" value="Response_reg"/>
    <property type="match status" value="3"/>
</dbReference>
<organism evidence="14 15">
    <name type="scientific">Deinococcus peraridilitoris (strain DSM 19664 / LMG 22246 / CIP 109416 / KR-200)</name>
    <dbReference type="NCBI Taxonomy" id="937777"/>
    <lineage>
        <taxon>Bacteria</taxon>
        <taxon>Thermotogati</taxon>
        <taxon>Deinococcota</taxon>
        <taxon>Deinococci</taxon>
        <taxon>Deinococcales</taxon>
        <taxon>Deinococcaceae</taxon>
        <taxon>Deinococcus</taxon>
    </lineage>
</organism>
<dbReference type="SUPFAM" id="SSF55874">
    <property type="entry name" value="ATPase domain of HSP90 chaperone/DNA topoisomerase II/histidine kinase"/>
    <property type="match status" value="1"/>
</dbReference>
<evidence type="ECO:0000259" key="11">
    <source>
        <dbReference type="PROSITE" id="PS50109"/>
    </source>
</evidence>
<reference evidence="15" key="1">
    <citation type="submission" date="2012-03" db="EMBL/GenBank/DDBJ databases">
        <title>Complete sequence of chromosome of Deinococcus peraridilitoris DSM 19664.</title>
        <authorList>
            <person name="Lucas S."/>
            <person name="Copeland A."/>
            <person name="Lapidus A."/>
            <person name="Glavina del Rio T."/>
            <person name="Dalin E."/>
            <person name="Tice H."/>
            <person name="Bruce D."/>
            <person name="Goodwin L."/>
            <person name="Pitluck S."/>
            <person name="Peters L."/>
            <person name="Mikhailova N."/>
            <person name="Lu M."/>
            <person name="Kyrpides N."/>
            <person name="Mavromatis K."/>
            <person name="Ivanova N."/>
            <person name="Brettin T."/>
            <person name="Detter J.C."/>
            <person name="Han C."/>
            <person name="Larimer F."/>
            <person name="Land M."/>
            <person name="Hauser L."/>
            <person name="Markowitz V."/>
            <person name="Cheng J.-F."/>
            <person name="Hugenholtz P."/>
            <person name="Woyke T."/>
            <person name="Wu D."/>
            <person name="Pukall R."/>
            <person name="Steenblock K."/>
            <person name="Brambilla E."/>
            <person name="Klenk H.-P."/>
            <person name="Eisen J.A."/>
        </authorList>
    </citation>
    <scope>NUCLEOTIDE SEQUENCE [LARGE SCALE GENOMIC DNA]</scope>
    <source>
        <strain evidence="15">DSM 19664 / LMG 22246 / CIP 109416 / KR-200</strain>
    </source>
</reference>
<dbReference type="InterPro" id="IPR003660">
    <property type="entry name" value="HAMP_dom"/>
</dbReference>
<dbReference type="Gene3D" id="3.40.50.2300">
    <property type="match status" value="3"/>
</dbReference>
<dbReference type="eggNOG" id="COG2770">
    <property type="taxonomic scope" value="Bacteria"/>
</dbReference>
<dbReference type="InterPro" id="IPR036890">
    <property type="entry name" value="HATPase_C_sf"/>
</dbReference>
<dbReference type="PATRIC" id="fig|937777.3.peg.2420"/>
<dbReference type="CDD" id="cd17546">
    <property type="entry name" value="REC_hyHK_CKI1_RcsC-like"/>
    <property type="match status" value="1"/>
</dbReference>
<dbReference type="SMART" id="SM00304">
    <property type="entry name" value="HAMP"/>
    <property type="match status" value="8"/>
</dbReference>
<feature type="domain" description="Histidine kinase" evidence="11">
    <location>
        <begin position="1044"/>
        <end position="1277"/>
    </location>
</feature>
<dbReference type="Pfam" id="PF00512">
    <property type="entry name" value="HisKA"/>
    <property type="match status" value="1"/>
</dbReference>
<dbReference type="eggNOG" id="COG1511">
    <property type="taxonomic scope" value="Bacteria"/>
</dbReference>
<dbReference type="SUPFAM" id="SSF47384">
    <property type="entry name" value="Homodimeric domain of signal transducing histidine kinase"/>
    <property type="match status" value="1"/>
</dbReference>
<feature type="domain" description="HAMP" evidence="13">
    <location>
        <begin position="98"/>
        <end position="155"/>
    </location>
</feature>
<dbReference type="InterPro" id="IPR029016">
    <property type="entry name" value="GAF-like_dom_sf"/>
</dbReference>
<dbReference type="FunFam" id="1.20.120.1530:FF:000002">
    <property type="entry name" value="Two-component osmosensing histidine kinase"/>
    <property type="match status" value="4"/>
</dbReference>